<feature type="transmembrane region" description="Helical" evidence="1">
    <location>
        <begin position="98"/>
        <end position="122"/>
    </location>
</feature>
<evidence type="ECO:0000313" key="2">
    <source>
        <dbReference type="EMBL" id="KAL0850129.1"/>
    </source>
</evidence>
<dbReference type="AlphaFoldDB" id="A0ABD0TLH6"/>
<proteinExistence type="predicted"/>
<feature type="transmembrane region" description="Helical" evidence="1">
    <location>
        <begin position="39"/>
        <end position="61"/>
    </location>
</feature>
<name>A0ABD0TLH6_LOXSC</name>
<organism evidence="2 3">
    <name type="scientific">Loxostege sticticalis</name>
    <name type="common">Beet webworm moth</name>
    <dbReference type="NCBI Taxonomy" id="481309"/>
    <lineage>
        <taxon>Eukaryota</taxon>
        <taxon>Metazoa</taxon>
        <taxon>Ecdysozoa</taxon>
        <taxon>Arthropoda</taxon>
        <taxon>Hexapoda</taxon>
        <taxon>Insecta</taxon>
        <taxon>Pterygota</taxon>
        <taxon>Neoptera</taxon>
        <taxon>Endopterygota</taxon>
        <taxon>Lepidoptera</taxon>
        <taxon>Glossata</taxon>
        <taxon>Ditrysia</taxon>
        <taxon>Pyraloidea</taxon>
        <taxon>Crambidae</taxon>
        <taxon>Pyraustinae</taxon>
        <taxon>Loxostege</taxon>
    </lineage>
</organism>
<evidence type="ECO:0008006" key="4">
    <source>
        <dbReference type="Google" id="ProtNLM"/>
    </source>
</evidence>
<gene>
    <name evidence="2" type="ORF">ABMA28_012008</name>
</gene>
<comment type="caution">
    <text evidence="2">The sequence shown here is derived from an EMBL/GenBank/DDBJ whole genome shotgun (WGS) entry which is preliminary data.</text>
</comment>
<sequence>MEDDNDNKIVQNEPGENYELFKYNFINTPWDDRTRKSKVGIISLLVVIFIATMACVVYNFIMHFAMSQSHTIESKCNLVKVDEYKYVARIHSVETQELLCVGAVLSLTSVIANGVCVMSGLIRLRMGSPSNPRCKKGFSVDIIESVNHDGVVSKHMVLLSSYENMADCAPYVIKVGDTLNFASKATIIGRPRRGGRSLSRQPASLVDIETFSPGFTMKDLNLKNTICVIDHGRCPVRAGDLLIQNGLLFGLASTSTHGTEQSKLACFADLRVVREVLEKLDPDITFW</sequence>
<dbReference type="EMBL" id="JBEDNZ010000003">
    <property type="protein sequence ID" value="KAL0850129.1"/>
    <property type="molecule type" value="Genomic_DNA"/>
</dbReference>
<evidence type="ECO:0000313" key="3">
    <source>
        <dbReference type="Proteomes" id="UP001549921"/>
    </source>
</evidence>
<dbReference type="Proteomes" id="UP001549921">
    <property type="component" value="Unassembled WGS sequence"/>
</dbReference>
<reference evidence="2 3" key="1">
    <citation type="submission" date="2024-06" db="EMBL/GenBank/DDBJ databases">
        <title>A chromosome-level genome assembly of beet webworm, Loxostege sticticalis.</title>
        <authorList>
            <person name="Zhang Y."/>
        </authorList>
    </citation>
    <scope>NUCLEOTIDE SEQUENCE [LARGE SCALE GENOMIC DNA]</scope>
    <source>
        <strain evidence="2">AQ028</strain>
        <tissue evidence="2">Male pupae</tissue>
    </source>
</reference>
<keyword evidence="1" id="KW-0812">Transmembrane</keyword>
<keyword evidence="1" id="KW-1133">Transmembrane helix</keyword>
<keyword evidence="1" id="KW-0472">Membrane</keyword>
<accession>A0ABD0TLH6</accession>
<protein>
    <recommendedName>
        <fullName evidence="4">Peptidase S1 domain-containing protein</fullName>
    </recommendedName>
</protein>
<evidence type="ECO:0000256" key="1">
    <source>
        <dbReference type="SAM" id="Phobius"/>
    </source>
</evidence>